<name>A0A1J3CQS9_NOCCA</name>
<feature type="region of interest" description="Disordered" evidence="1">
    <location>
        <begin position="90"/>
        <end position="110"/>
    </location>
</feature>
<accession>A0A1J3CQS9</accession>
<dbReference type="EMBL" id="GEVI01023410">
    <property type="protein sequence ID" value="JAU08910.1"/>
    <property type="molecule type" value="Transcribed_RNA"/>
</dbReference>
<feature type="compositionally biased region" description="Low complexity" evidence="1">
    <location>
        <begin position="857"/>
        <end position="866"/>
    </location>
</feature>
<dbReference type="PANTHER" id="PTHR34536">
    <property type="entry name" value="DENTIN SIALOPHOSPHOPROTEIN-LIKE PROTEIN"/>
    <property type="match status" value="1"/>
</dbReference>
<proteinExistence type="predicted"/>
<sequence>MTSTDGVELKSTIETDLPWKMVAKGSRSSTRRNKKSVVRVAASDIEAEDKSSTSTVAGESEPEKLGVSVLGRHFAERVEHVPIKKRRFMVCSPTPSNKSSAQREGSEPRAQINHALPVSRLNPNLIEGRTSDVDNEMPDCSGHDFSGIEILADAACSSVMSNDLAPAVDPLPAEEPLVQQQDASTLSTHVEGNDSSAGTADVSLKDTVVDSIVQAGRSENEIVVSQKSSVETLCNDLADEKSLEHSRVTSGGMIVARKTNIALSDESSTERLKANMEASESENLAPDSGAVTVLEKSSADELTEKEKKNEDLKDVRFHWDLNVTMDAWGQPCEVEDEASGRNVEGEITESIAPKESKLIDGRKGHMDGVIASDRHTNFSSPSGSKAEAAARNGKECQSGYDSQFEDGELREPYPWEENEGDTGDVEQLDYGSEPEDERFYSMVDSNDNKMEDSEKGVLAETKFGTLKCESGDALRIGEANEGSDIEKHVVVCMNDSHLKKGSSSPSRSFDSRPFKELPSHDAIQRRRPDNYEEGPDKFVGRDDRSGMHMRNRSPGRPYFSRWDSKRRFSPPNYKGGSYGFGRPRPKGIVDDRGMMNGFDQSGSGPGPGPGPGPDGHVRRQFSNGGYRGRFRRFQEGGDRDFRGPHGDNNQFPGRMHNRMSGNRRERGSSPVFRRLHYPQSESRSRSRSPVSWNGRHNRSSPPPGGFRADERMMERVRLPFQKRFPADQEMGFMSPPRNRMSSPRFFEGRNNNSDSGENHNSFRERKFRPGQRFDAGNSTRRFNSDNNSYNNNNHFRPFIRNRRFESAEDNTGGNRFEMAQQRNRRSEATEDGGGGGGGGDDIRRFRLNGEQSVVVANNNDNNNKES</sequence>
<dbReference type="AlphaFoldDB" id="A0A1J3CQS9"/>
<reference evidence="2" key="1">
    <citation type="submission" date="2016-07" db="EMBL/GenBank/DDBJ databases">
        <title>De novo transcriptome assembly of four accessions of the metal hyperaccumulator plant Noccaea caerulescens.</title>
        <authorList>
            <person name="Blande D."/>
            <person name="Halimaa P."/>
            <person name="Tervahauta A.I."/>
            <person name="Aarts M.G."/>
            <person name="Karenlampi S.O."/>
        </authorList>
    </citation>
    <scope>NUCLEOTIDE SEQUENCE</scope>
</reference>
<feature type="compositionally biased region" description="Polar residues" evidence="1">
    <location>
        <begin position="93"/>
        <end position="103"/>
    </location>
</feature>
<feature type="region of interest" description="Disordered" evidence="1">
    <location>
        <begin position="373"/>
        <end position="433"/>
    </location>
</feature>
<feature type="compositionally biased region" description="Low complexity" evidence="1">
    <location>
        <begin position="784"/>
        <end position="793"/>
    </location>
</feature>
<feature type="compositionally biased region" description="Basic and acidic residues" evidence="1">
    <location>
        <begin position="632"/>
        <end position="645"/>
    </location>
</feature>
<gene>
    <name evidence="2" type="ORF">GA_TR12040_c1_g1_i1_g.38589</name>
</gene>
<feature type="region of interest" description="Disordered" evidence="1">
    <location>
        <begin position="497"/>
        <end position="710"/>
    </location>
</feature>
<feature type="region of interest" description="Disordered" evidence="1">
    <location>
        <begin position="728"/>
        <end position="866"/>
    </location>
</feature>
<organism evidence="2">
    <name type="scientific">Noccaea caerulescens</name>
    <name type="common">Alpine penny-cress</name>
    <name type="synonym">Thlaspi caerulescens</name>
    <dbReference type="NCBI Taxonomy" id="107243"/>
    <lineage>
        <taxon>Eukaryota</taxon>
        <taxon>Viridiplantae</taxon>
        <taxon>Streptophyta</taxon>
        <taxon>Embryophyta</taxon>
        <taxon>Tracheophyta</taxon>
        <taxon>Spermatophyta</taxon>
        <taxon>Magnoliopsida</taxon>
        <taxon>eudicotyledons</taxon>
        <taxon>Gunneridae</taxon>
        <taxon>Pentapetalae</taxon>
        <taxon>rosids</taxon>
        <taxon>malvids</taxon>
        <taxon>Brassicales</taxon>
        <taxon>Brassicaceae</taxon>
        <taxon>Coluteocarpeae</taxon>
        <taxon>Noccaea</taxon>
    </lineage>
</organism>
<protein>
    <submittedName>
        <fullName evidence="2">Uncharacterized protein</fullName>
    </submittedName>
</protein>
<evidence type="ECO:0000313" key="2">
    <source>
        <dbReference type="EMBL" id="JAU08910.1"/>
    </source>
</evidence>
<feature type="region of interest" description="Disordered" evidence="1">
    <location>
        <begin position="44"/>
        <end position="63"/>
    </location>
</feature>
<feature type="compositionally biased region" description="Basic and acidic residues" evidence="1">
    <location>
        <begin position="509"/>
        <end position="546"/>
    </location>
</feature>
<dbReference type="PANTHER" id="PTHR34536:SF6">
    <property type="entry name" value="DENTIN SIALOPHOSPHOPROTEIN-LIKE PROTEIN"/>
    <property type="match status" value="1"/>
</dbReference>
<evidence type="ECO:0000256" key="1">
    <source>
        <dbReference type="SAM" id="MobiDB-lite"/>
    </source>
</evidence>
<feature type="compositionally biased region" description="Acidic residues" evidence="1">
    <location>
        <begin position="414"/>
        <end position="433"/>
    </location>
</feature>